<dbReference type="RefSeq" id="WP_176350854.1">
    <property type="nucleotide sequence ID" value="NZ_JABWDJ010000353.1"/>
</dbReference>
<feature type="domain" description="SusD-like N-terminal" evidence="1">
    <location>
        <begin position="2"/>
        <end position="107"/>
    </location>
</feature>
<accession>A0A7Y6PI95</accession>
<proteinExistence type="predicted"/>
<reference evidence="2 3" key="1">
    <citation type="submission" date="2020-04" db="EMBL/GenBank/DDBJ databases">
        <authorList>
            <person name="Pieper L."/>
        </authorList>
    </citation>
    <scope>NUCLEOTIDE SEQUENCE [LARGE SCALE GENOMIC DNA]</scope>
    <source>
        <strain evidence="2 3">B33</strain>
    </source>
</reference>
<dbReference type="Pfam" id="PF14322">
    <property type="entry name" value="SusD-like_3"/>
    <property type="match status" value="1"/>
</dbReference>
<reference evidence="2 3" key="2">
    <citation type="submission" date="2020-07" db="EMBL/GenBank/DDBJ databases">
        <title>Bacterial metabolism rescues the inhibition of intestinal drug absorption by food and drug additives.</title>
        <authorList>
            <person name="Zou L."/>
            <person name="Spanogiannopoulos P."/>
            <person name="Chien H.-C."/>
            <person name="Pieper L.M."/>
            <person name="Cai W."/>
            <person name="Khuri N."/>
            <person name="Pottel J."/>
            <person name="Vora B."/>
            <person name="Ni Z."/>
            <person name="Tsakalozou E."/>
            <person name="Zhang W."/>
            <person name="Shoichet B.K."/>
            <person name="Giacomini K.M."/>
            <person name="Turnbaugh P.J."/>
        </authorList>
    </citation>
    <scope>NUCLEOTIDE SEQUENCE [LARGE SCALE GENOMIC DNA]</scope>
    <source>
        <strain evidence="2 3">B33</strain>
    </source>
</reference>
<feature type="non-terminal residue" evidence="2">
    <location>
        <position position="144"/>
    </location>
</feature>
<sequence>QTNKIINGIKGNSSNSEEVKNPYIAEARFMRGVAYSYLAMLWGNVIINEDTDELVANPIVNTSPVSDVYEFAMRDLEFAAKYLPEVSSAAGRVNKYSAFGMLSRVYLTYAGYSSNPNSATRNQDYLDLAKKAALKVIENRNFEL</sequence>
<dbReference type="InterPro" id="IPR033985">
    <property type="entry name" value="SusD-like_N"/>
</dbReference>
<gene>
    <name evidence="2" type="ORF">HUV05_23105</name>
</gene>
<dbReference type="SUPFAM" id="SSF48452">
    <property type="entry name" value="TPR-like"/>
    <property type="match status" value="1"/>
</dbReference>
<evidence type="ECO:0000259" key="1">
    <source>
        <dbReference type="Pfam" id="PF14322"/>
    </source>
</evidence>
<dbReference type="AlphaFoldDB" id="A0A7Y6PI95"/>
<protein>
    <submittedName>
        <fullName evidence="2">RagB/SusD family nutrient uptake outer membrane protein</fullName>
    </submittedName>
</protein>
<dbReference type="EMBL" id="JABWDJ010000353">
    <property type="protein sequence ID" value="NVB76325.1"/>
    <property type="molecule type" value="Genomic_DNA"/>
</dbReference>
<feature type="non-terminal residue" evidence="2">
    <location>
        <position position="1"/>
    </location>
</feature>
<evidence type="ECO:0000313" key="2">
    <source>
        <dbReference type="EMBL" id="NVB76325.1"/>
    </source>
</evidence>
<comment type="caution">
    <text evidence="2">The sequence shown here is derived from an EMBL/GenBank/DDBJ whole genome shotgun (WGS) entry which is preliminary data.</text>
</comment>
<dbReference type="InterPro" id="IPR011990">
    <property type="entry name" value="TPR-like_helical_dom_sf"/>
</dbReference>
<evidence type="ECO:0000313" key="3">
    <source>
        <dbReference type="Proteomes" id="UP000524321"/>
    </source>
</evidence>
<dbReference type="Gene3D" id="1.25.40.390">
    <property type="match status" value="1"/>
</dbReference>
<name>A0A7Y6PI95_PHOVU</name>
<dbReference type="Proteomes" id="UP000524321">
    <property type="component" value="Unassembled WGS sequence"/>
</dbReference>
<organism evidence="2 3">
    <name type="scientific">Phocaeicola vulgatus</name>
    <name type="common">Bacteroides vulgatus</name>
    <dbReference type="NCBI Taxonomy" id="821"/>
    <lineage>
        <taxon>Bacteria</taxon>
        <taxon>Pseudomonadati</taxon>
        <taxon>Bacteroidota</taxon>
        <taxon>Bacteroidia</taxon>
        <taxon>Bacteroidales</taxon>
        <taxon>Bacteroidaceae</taxon>
        <taxon>Phocaeicola</taxon>
    </lineage>
</organism>